<protein>
    <submittedName>
        <fullName evidence="2">ABC-2 family transporter protein</fullName>
    </submittedName>
</protein>
<keyword evidence="1" id="KW-0812">Transmembrane</keyword>
<dbReference type="PANTHER" id="PTHR43471:SF1">
    <property type="entry name" value="ABC TRANSPORTER PERMEASE PROTEIN NOSY-RELATED"/>
    <property type="match status" value="1"/>
</dbReference>
<evidence type="ECO:0000256" key="1">
    <source>
        <dbReference type="SAM" id="Phobius"/>
    </source>
</evidence>
<dbReference type="AlphaFoldDB" id="A0A5B9W5K8"/>
<feature type="transmembrane region" description="Helical" evidence="1">
    <location>
        <begin position="243"/>
        <end position="262"/>
    </location>
</feature>
<organism evidence="2 3">
    <name type="scientific">Aquisphaera giovannonii</name>
    <dbReference type="NCBI Taxonomy" id="406548"/>
    <lineage>
        <taxon>Bacteria</taxon>
        <taxon>Pseudomonadati</taxon>
        <taxon>Planctomycetota</taxon>
        <taxon>Planctomycetia</taxon>
        <taxon>Isosphaerales</taxon>
        <taxon>Isosphaeraceae</taxon>
        <taxon>Aquisphaera</taxon>
    </lineage>
</organism>
<accession>A0A5B9W5K8</accession>
<sequence length="473" mass="51320">MIARIARKEFTEMARDGRFRASAAVVLVLLAASIAMGWAHRREVAAQHREAGRATRRQWLEQGAKNPHSAAHYGMYAFKPKMPLSLIDPGVDAYTGVAVWLEAHKQNDFKYRPAQDATALARFGELSSAAVLQLLVPLLIILLSFPAFAGERDLGTLRQVLSLGVRPRDLALGKALGVATALALLCVPSAVLGVLAIGLASDVYSLPDDLPRLALMAVGYVLYLGTFVGASLAVSAWSGSSRAALLTLLAFWVANGLIVPRLSVDVARRLHPTPSSLEFGQAIDRDIKQGMNAHDPADRRLADLKARVMKEHGVGRLEDLKVDFAGIALQESEEYGYRVFDARYAELWGTYARQDEVQRAAALASPLLAVRSFSMAMAGTDPEQHRDFARAAEAYRRVIIKHMNDDIAEHGKGPGVEYIAGDDVWAKVPDFEYTPPGVSRVLARRWPDLAVLGGWLALSSAAAVAAASRIRVS</sequence>
<keyword evidence="1" id="KW-0472">Membrane</keyword>
<dbReference type="GO" id="GO:0140359">
    <property type="term" value="F:ABC-type transporter activity"/>
    <property type="evidence" value="ECO:0007669"/>
    <property type="project" value="InterPro"/>
</dbReference>
<dbReference type="OrthoDB" id="184009at2"/>
<dbReference type="InterPro" id="IPR021913">
    <property type="entry name" value="DUF3526"/>
</dbReference>
<dbReference type="EMBL" id="CP042997">
    <property type="protein sequence ID" value="QEH35956.1"/>
    <property type="molecule type" value="Genomic_DNA"/>
</dbReference>
<gene>
    <name evidence="2" type="ORF">OJF2_45130</name>
</gene>
<feature type="transmembrane region" description="Helical" evidence="1">
    <location>
        <begin position="213"/>
        <end position="237"/>
    </location>
</feature>
<keyword evidence="1" id="KW-1133">Transmembrane helix</keyword>
<dbReference type="RefSeq" id="WP_148595693.1">
    <property type="nucleotide sequence ID" value="NZ_CP042997.1"/>
</dbReference>
<feature type="transmembrane region" description="Helical" evidence="1">
    <location>
        <begin position="175"/>
        <end position="201"/>
    </location>
</feature>
<dbReference type="PANTHER" id="PTHR43471">
    <property type="entry name" value="ABC TRANSPORTER PERMEASE"/>
    <property type="match status" value="1"/>
</dbReference>
<evidence type="ECO:0000313" key="2">
    <source>
        <dbReference type="EMBL" id="QEH35956.1"/>
    </source>
</evidence>
<feature type="transmembrane region" description="Helical" evidence="1">
    <location>
        <begin position="130"/>
        <end position="149"/>
    </location>
</feature>
<evidence type="ECO:0000313" key="3">
    <source>
        <dbReference type="Proteomes" id="UP000324233"/>
    </source>
</evidence>
<dbReference type="GO" id="GO:0005886">
    <property type="term" value="C:plasma membrane"/>
    <property type="evidence" value="ECO:0007669"/>
    <property type="project" value="UniProtKB-SubCell"/>
</dbReference>
<dbReference type="Proteomes" id="UP000324233">
    <property type="component" value="Chromosome"/>
</dbReference>
<reference evidence="2 3" key="1">
    <citation type="submission" date="2019-08" db="EMBL/GenBank/DDBJ databases">
        <title>Deep-cultivation of Planctomycetes and their phenomic and genomic characterization uncovers novel biology.</title>
        <authorList>
            <person name="Wiegand S."/>
            <person name="Jogler M."/>
            <person name="Boedeker C."/>
            <person name="Pinto D."/>
            <person name="Vollmers J."/>
            <person name="Rivas-Marin E."/>
            <person name="Kohn T."/>
            <person name="Peeters S.H."/>
            <person name="Heuer A."/>
            <person name="Rast P."/>
            <person name="Oberbeckmann S."/>
            <person name="Bunk B."/>
            <person name="Jeske O."/>
            <person name="Meyerdierks A."/>
            <person name="Storesund J.E."/>
            <person name="Kallscheuer N."/>
            <person name="Luecker S."/>
            <person name="Lage O.M."/>
            <person name="Pohl T."/>
            <person name="Merkel B.J."/>
            <person name="Hornburger P."/>
            <person name="Mueller R.-W."/>
            <person name="Bruemmer F."/>
            <person name="Labrenz M."/>
            <person name="Spormann A.M."/>
            <person name="Op den Camp H."/>
            <person name="Overmann J."/>
            <person name="Amann R."/>
            <person name="Jetten M.S.M."/>
            <person name="Mascher T."/>
            <person name="Medema M.H."/>
            <person name="Devos D.P."/>
            <person name="Kaster A.-K."/>
            <person name="Ovreas L."/>
            <person name="Rohde M."/>
            <person name="Galperin M.Y."/>
            <person name="Jogler C."/>
        </authorList>
    </citation>
    <scope>NUCLEOTIDE SEQUENCE [LARGE SCALE GENOMIC DNA]</scope>
    <source>
        <strain evidence="2 3">OJF2</strain>
    </source>
</reference>
<name>A0A5B9W5K8_9BACT</name>
<dbReference type="KEGG" id="agv:OJF2_45130"/>
<dbReference type="Pfam" id="PF12040">
    <property type="entry name" value="DUF3526"/>
    <property type="match status" value="1"/>
</dbReference>
<keyword evidence="3" id="KW-1185">Reference proteome</keyword>
<dbReference type="Pfam" id="PF12679">
    <property type="entry name" value="ABC2_membrane_2"/>
    <property type="match status" value="1"/>
</dbReference>
<proteinExistence type="predicted"/>
<feature type="transmembrane region" description="Helical" evidence="1">
    <location>
        <begin position="19"/>
        <end position="39"/>
    </location>
</feature>